<reference evidence="1 2" key="1">
    <citation type="submission" date="2021-01" db="EMBL/GenBank/DDBJ databases">
        <title>Genomic Encyclopedia of Type Strains, Phase IV (KMG-IV): sequencing the most valuable type-strain genomes for metagenomic binning, comparative biology and taxonomic classification.</title>
        <authorList>
            <person name="Goeker M."/>
        </authorList>
    </citation>
    <scope>NUCLEOTIDE SEQUENCE [LARGE SCALE GENOMIC DNA]</scope>
    <source>
        <strain evidence="1 2">DSM 25879</strain>
    </source>
</reference>
<name>A0ABS2NZM9_9BACI</name>
<accession>A0ABS2NZM9</accession>
<organism evidence="1 2">
    <name type="scientific">Sutcliffiella tianshenii</name>
    <dbReference type="NCBI Taxonomy" id="1463404"/>
    <lineage>
        <taxon>Bacteria</taxon>
        <taxon>Bacillati</taxon>
        <taxon>Bacillota</taxon>
        <taxon>Bacilli</taxon>
        <taxon>Bacillales</taxon>
        <taxon>Bacillaceae</taxon>
        <taxon>Sutcliffiella</taxon>
    </lineage>
</organism>
<comment type="caution">
    <text evidence="1">The sequence shown here is derived from an EMBL/GenBank/DDBJ whole genome shotgun (WGS) entry which is preliminary data.</text>
</comment>
<sequence length="83" mass="9466">MIQIIDMNHFEELKKSGVGFIAITDKNLAKNCVHHVTCHEVNGRYFNQKVVVNKGKNGSYLYTNDANEALNTLDKMTKCQKCF</sequence>
<dbReference type="RefSeq" id="WP_204415650.1">
    <property type="nucleotide sequence ID" value="NZ_JAFBED010000004.1"/>
</dbReference>
<proteinExistence type="predicted"/>
<protein>
    <submittedName>
        <fullName evidence="1">Uncharacterized protein</fullName>
    </submittedName>
</protein>
<evidence type="ECO:0000313" key="1">
    <source>
        <dbReference type="EMBL" id="MBM7620159.1"/>
    </source>
</evidence>
<keyword evidence="2" id="KW-1185">Reference proteome</keyword>
<dbReference type="Proteomes" id="UP000737402">
    <property type="component" value="Unassembled WGS sequence"/>
</dbReference>
<gene>
    <name evidence="1" type="ORF">JOC95_002012</name>
</gene>
<evidence type="ECO:0000313" key="2">
    <source>
        <dbReference type="Proteomes" id="UP000737402"/>
    </source>
</evidence>
<dbReference type="EMBL" id="JAFBED010000004">
    <property type="protein sequence ID" value="MBM7620159.1"/>
    <property type="molecule type" value="Genomic_DNA"/>
</dbReference>